<gene>
    <name evidence="1" type="ORF">C823_04592</name>
</gene>
<keyword evidence="2" id="KW-1185">Reference proteome</keyword>
<evidence type="ECO:0000313" key="2">
    <source>
        <dbReference type="Proteomes" id="UP000012589"/>
    </source>
</evidence>
<dbReference type="HOGENOM" id="CLU_2408882_0_0_9"/>
<protein>
    <submittedName>
        <fullName evidence="1">Uncharacterized protein</fullName>
    </submittedName>
</protein>
<evidence type="ECO:0000313" key="1">
    <source>
        <dbReference type="EMBL" id="EMZ21344.1"/>
    </source>
</evidence>
<organism evidence="1 2">
    <name type="scientific">Eubacterium plexicaudatum ASF492</name>
    <dbReference type="NCBI Taxonomy" id="1235802"/>
    <lineage>
        <taxon>Bacteria</taxon>
        <taxon>Bacillati</taxon>
        <taxon>Bacillota</taxon>
        <taxon>Clostridia</taxon>
        <taxon>Eubacteriales</taxon>
        <taxon>Eubacteriaceae</taxon>
        <taxon>Eubacterium</taxon>
    </lineage>
</organism>
<comment type="caution">
    <text evidence="1">The sequence shown here is derived from an EMBL/GenBank/DDBJ whole genome shotgun (WGS) entry which is preliminary data.</text>
</comment>
<reference evidence="1 2" key="1">
    <citation type="journal article" date="2014" name="Genome Announc.">
        <title>Draft genome sequences of the altered schaedler flora, a defined bacterial community from gnotobiotic mice.</title>
        <authorList>
            <person name="Wannemuehler M.J."/>
            <person name="Overstreet A.M."/>
            <person name="Ward D.V."/>
            <person name="Phillips G.J."/>
        </authorList>
    </citation>
    <scope>NUCLEOTIDE SEQUENCE [LARGE SCALE GENOMIC DNA]</scope>
    <source>
        <strain evidence="1 2">ASF492</strain>
    </source>
</reference>
<dbReference type="AlphaFoldDB" id="N2AAI3"/>
<sequence>MKLNKNAIKYVINYVIDNQVFDLDEGCMNSIELLTIVNDLSGDTDNKRKEISTAIYRCIQEGLLNSNYPNIMWGRAVIYDVTFRGFLWLENN</sequence>
<dbReference type="EMBL" id="AQFT01000134">
    <property type="protein sequence ID" value="EMZ21344.1"/>
    <property type="molecule type" value="Genomic_DNA"/>
</dbReference>
<accession>N2AAI3</accession>
<name>N2AAI3_9FIRM</name>
<dbReference type="OrthoDB" id="6960201at2"/>
<proteinExistence type="predicted"/>
<dbReference type="Proteomes" id="UP000012589">
    <property type="component" value="Unassembled WGS sequence"/>
</dbReference>